<feature type="domain" description="Aminoglycoside phosphotransferase" evidence="1">
    <location>
        <begin position="30"/>
        <end position="263"/>
    </location>
</feature>
<dbReference type="InterPro" id="IPR051678">
    <property type="entry name" value="AGP_Transferase"/>
</dbReference>
<dbReference type="Gene3D" id="3.30.200.20">
    <property type="entry name" value="Phosphorylase Kinase, domain 1"/>
    <property type="match status" value="1"/>
</dbReference>
<gene>
    <name evidence="2" type="ORF">bsdcttw_28460</name>
</gene>
<proteinExistence type="predicted"/>
<evidence type="ECO:0000313" key="3">
    <source>
        <dbReference type="Proteomes" id="UP000515703"/>
    </source>
</evidence>
<dbReference type="InterPro" id="IPR002575">
    <property type="entry name" value="Aminoglycoside_PTrfase"/>
</dbReference>
<dbReference type="InterPro" id="IPR011009">
    <property type="entry name" value="Kinase-like_dom_sf"/>
</dbReference>
<reference evidence="2 3" key="1">
    <citation type="submission" date="2020-08" db="EMBL/GenBank/DDBJ databases">
        <title>Draft genome sequencing of an Anaerocolumna strain isolated from anoxic soil subjected to BSD treatment.</title>
        <authorList>
            <person name="Uek A."/>
            <person name="Tonouchi A."/>
        </authorList>
    </citation>
    <scope>NUCLEOTIDE SEQUENCE [LARGE SCALE GENOMIC DNA]</scope>
    <source>
        <strain evidence="2 3">CTTW</strain>
    </source>
</reference>
<reference evidence="2 3" key="2">
    <citation type="submission" date="2020-08" db="EMBL/GenBank/DDBJ databases">
        <authorList>
            <person name="Ueki A."/>
            <person name="Tonouchi A."/>
        </authorList>
    </citation>
    <scope>NUCLEOTIDE SEQUENCE [LARGE SCALE GENOMIC DNA]</scope>
    <source>
        <strain evidence="2 3">CTTW</strain>
    </source>
</reference>
<protein>
    <submittedName>
        <fullName evidence="2">Aminoglycoside phosphotransferase</fullName>
    </submittedName>
</protein>
<evidence type="ECO:0000313" key="2">
    <source>
        <dbReference type="EMBL" id="BCJ99805.1"/>
    </source>
</evidence>
<dbReference type="RefSeq" id="WP_185255535.1">
    <property type="nucleotide sequence ID" value="NZ_AP023368.1"/>
</dbReference>
<name>A0A7I8DRQ6_9FIRM</name>
<dbReference type="GO" id="GO:0016740">
    <property type="term" value="F:transferase activity"/>
    <property type="evidence" value="ECO:0007669"/>
    <property type="project" value="UniProtKB-KW"/>
</dbReference>
<keyword evidence="2" id="KW-0808">Transferase</keyword>
<evidence type="ECO:0000259" key="1">
    <source>
        <dbReference type="Pfam" id="PF01636"/>
    </source>
</evidence>
<dbReference type="PANTHER" id="PTHR21310:SF15">
    <property type="entry name" value="AMINOGLYCOSIDE PHOSPHOTRANSFERASE DOMAIN-CONTAINING PROTEIN"/>
    <property type="match status" value="1"/>
</dbReference>
<dbReference type="Proteomes" id="UP000515703">
    <property type="component" value="Chromosome"/>
</dbReference>
<dbReference type="Pfam" id="PF01636">
    <property type="entry name" value="APH"/>
    <property type="match status" value="1"/>
</dbReference>
<sequence length="318" mass="37430">MNSKTKNSVSEEILEKMADKAFPMEKIKSAKELTEGYFNTAYLIIFESGFEAILKIAPLKEIQVQSYETDIMKAEVECMELVRQRTKVPVPKVLFHDFTHTIYESDYFFMSKLEGDSLNSMKETLTDEEKDSIELNTGKYNKEINSITGEGFGYYNKVDGHRPWFEVFRGFLKDLFGDAERISLDIGLDYTSVERLLEKHKEFFSEVTTPRLVHWDLWEGNIFIKDKTITGLIDFERCMWADVLLEVGFRSHNQKPDFLEGYGKRTFTEAEDVRILWYDLYLFVAMSMECDYRGYPDRGMYYWAKEQIEKTFAELKLK</sequence>
<dbReference type="PANTHER" id="PTHR21310">
    <property type="entry name" value="AMINOGLYCOSIDE PHOSPHOTRANSFERASE-RELATED-RELATED"/>
    <property type="match status" value="1"/>
</dbReference>
<dbReference type="AlphaFoldDB" id="A0A7I8DRQ6"/>
<dbReference type="KEGG" id="acht:bsdcttw_28460"/>
<dbReference type="EMBL" id="AP023368">
    <property type="protein sequence ID" value="BCJ99805.1"/>
    <property type="molecule type" value="Genomic_DNA"/>
</dbReference>
<organism evidence="2 3">
    <name type="scientific">Anaerocolumna chitinilytica</name>
    <dbReference type="NCBI Taxonomy" id="1727145"/>
    <lineage>
        <taxon>Bacteria</taxon>
        <taxon>Bacillati</taxon>
        <taxon>Bacillota</taxon>
        <taxon>Clostridia</taxon>
        <taxon>Lachnospirales</taxon>
        <taxon>Lachnospiraceae</taxon>
        <taxon>Anaerocolumna</taxon>
    </lineage>
</organism>
<keyword evidence="3" id="KW-1185">Reference proteome</keyword>
<dbReference type="SUPFAM" id="SSF56112">
    <property type="entry name" value="Protein kinase-like (PK-like)"/>
    <property type="match status" value="1"/>
</dbReference>
<accession>A0A7I8DRQ6</accession>
<dbReference type="Gene3D" id="3.90.1200.10">
    <property type="match status" value="1"/>
</dbReference>